<accession>A0ABP9JNE5</accession>
<name>A0ABP9JNE5_9ACTN</name>
<sequence>MSTDRRDDEPPFGAGPVAIVAVLAPVLAGTAAVLFLLIGYTLKTVSPGSTFSSFLITNGWIFGAITAASILIAAIALLITALRAGSEGAQEPGTGTASAARQRQSRRGNGTLGIASFVAGRRRTHLREEWAAVLAGDPEHGLVLSPRTRMRYALGFLWAAVRLRVRDLASPMWVPVDWTLAVESRTNGFIAAVVGFQAVWIVGHGGLPALVTDVWEPCAIVGGALYVLVRWLRRVRGIELAAAPRDDAPPD</sequence>
<evidence type="ECO:0000256" key="1">
    <source>
        <dbReference type="SAM" id="Phobius"/>
    </source>
</evidence>
<reference evidence="3" key="1">
    <citation type="journal article" date="2019" name="Int. J. Syst. Evol. Microbiol.">
        <title>The Global Catalogue of Microorganisms (GCM) 10K type strain sequencing project: providing services to taxonomists for standard genome sequencing and annotation.</title>
        <authorList>
            <consortium name="The Broad Institute Genomics Platform"/>
            <consortium name="The Broad Institute Genome Sequencing Center for Infectious Disease"/>
            <person name="Wu L."/>
            <person name="Ma J."/>
        </authorList>
    </citation>
    <scope>NUCLEOTIDE SEQUENCE [LARGE SCALE GENOMIC DNA]</scope>
    <source>
        <strain evidence="3">JCM 18409</strain>
    </source>
</reference>
<feature type="transmembrane region" description="Helical" evidence="1">
    <location>
        <begin position="60"/>
        <end position="82"/>
    </location>
</feature>
<protein>
    <recommendedName>
        <fullName evidence="4">DUF4328 domain-containing protein</fullName>
    </recommendedName>
</protein>
<gene>
    <name evidence="2" type="ORF">GCM10023335_81010</name>
</gene>
<organism evidence="2 3">
    <name type="scientific">Streptomyces siamensis</name>
    <dbReference type="NCBI Taxonomy" id="1274986"/>
    <lineage>
        <taxon>Bacteria</taxon>
        <taxon>Bacillati</taxon>
        <taxon>Actinomycetota</taxon>
        <taxon>Actinomycetes</taxon>
        <taxon>Kitasatosporales</taxon>
        <taxon>Streptomycetaceae</taxon>
        <taxon>Streptomyces</taxon>
    </lineage>
</organism>
<keyword evidence="1" id="KW-0812">Transmembrane</keyword>
<keyword evidence="1" id="KW-0472">Membrane</keyword>
<dbReference type="EMBL" id="BAABKB010000044">
    <property type="protein sequence ID" value="GAA5035310.1"/>
    <property type="molecule type" value="Genomic_DNA"/>
</dbReference>
<evidence type="ECO:0000313" key="2">
    <source>
        <dbReference type="EMBL" id="GAA5035310.1"/>
    </source>
</evidence>
<keyword evidence="1" id="KW-1133">Transmembrane helix</keyword>
<feature type="transmembrane region" description="Helical" evidence="1">
    <location>
        <begin position="12"/>
        <end position="40"/>
    </location>
</feature>
<dbReference type="Proteomes" id="UP001501759">
    <property type="component" value="Unassembled WGS sequence"/>
</dbReference>
<keyword evidence="3" id="KW-1185">Reference proteome</keyword>
<dbReference type="RefSeq" id="WP_425589367.1">
    <property type="nucleotide sequence ID" value="NZ_BAABKB010000044.1"/>
</dbReference>
<evidence type="ECO:0000313" key="3">
    <source>
        <dbReference type="Proteomes" id="UP001501759"/>
    </source>
</evidence>
<comment type="caution">
    <text evidence="2">The sequence shown here is derived from an EMBL/GenBank/DDBJ whole genome shotgun (WGS) entry which is preliminary data.</text>
</comment>
<evidence type="ECO:0008006" key="4">
    <source>
        <dbReference type="Google" id="ProtNLM"/>
    </source>
</evidence>
<proteinExistence type="predicted"/>